<dbReference type="InterPro" id="IPR029058">
    <property type="entry name" value="AB_hydrolase_fold"/>
</dbReference>
<dbReference type="Proteomes" id="UP000305546">
    <property type="component" value="Unassembled WGS sequence"/>
</dbReference>
<dbReference type="AlphaFoldDB" id="A0A5C4M0Q0"/>
<evidence type="ECO:0000259" key="1">
    <source>
        <dbReference type="Pfam" id="PF00561"/>
    </source>
</evidence>
<name>A0A5C4M0Q0_9PSEU</name>
<dbReference type="SUPFAM" id="SSF53474">
    <property type="entry name" value="alpha/beta-Hydrolases"/>
    <property type="match status" value="1"/>
</dbReference>
<dbReference type="InterPro" id="IPR050471">
    <property type="entry name" value="AB_hydrolase"/>
</dbReference>
<sequence>MAQVVSDRRAVSVIGRRGTGRRFLTADGTALHVDESGPAGARLTVALVHAWTQDHTEWAPILPLLPPDVRVLRYDHRGHGGSAAARPGTATIPQLADDLAELLAARVPHGPVVLAGHSLGGMTVMALAERHPGLVRERVRGVAFIATSCSDMDRLTLGLSGAAGRAAIRADKALARTLSRYRKEFVPIPAVLARPATKWIAFGKKADRADVRAMTAQVLRAHPSSIGGFRDSISQHDRRAALATLAGKPSVVLVGDRDRITPVRHAKVIAEELPGAKFVLFPGAGHELTYERTRGVAARLSELCAVTEPRIRSASAS</sequence>
<proteinExistence type="predicted"/>
<evidence type="ECO:0000313" key="2">
    <source>
        <dbReference type="EMBL" id="TNC23194.1"/>
    </source>
</evidence>
<dbReference type="OrthoDB" id="5422338at2"/>
<keyword evidence="3" id="KW-1185">Reference proteome</keyword>
<accession>A0A5C4M0Q0</accession>
<dbReference type="InterPro" id="IPR000073">
    <property type="entry name" value="AB_hydrolase_1"/>
</dbReference>
<dbReference type="GO" id="GO:0016787">
    <property type="term" value="F:hydrolase activity"/>
    <property type="evidence" value="ECO:0007669"/>
    <property type="project" value="UniProtKB-KW"/>
</dbReference>
<keyword evidence="2" id="KW-0378">Hydrolase</keyword>
<dbReference type="PANTHER" id="PTHR43433">
    <property type="entry name" value="HYDROLASE, ALPHA/BETA FOLD FAMILY PROTEIN"/>
    <property type="match status" value="1"/>
</dbReference>
<dbReference type="Pfam" id="PF00561">
    <property type="entry name" value="Abhydrolase_1"/>
    <property type="match status" value="1"/>
</dbReference>
<reference evidence="2 3" key="1">
    <citation type="submission" date="2019-06" db="EMBL/GenBank/DDBJ databases">
        <title>Amycolatopsis alkalitolerans sp. nov., isolated from Gastrodia elata Blume.</title>
        <authorList>
            <person name="Narsing Rao M.P."/>
            <person name="Li W.J."/>
        </authorList>
    </citation>
    <scope>NUCLEOTIDE SEQUENCE [LARGE SCALE GENOMIC DNA]</scope>
    <source>
        <strain evidence="2 3">SYSUP0005</strain>
    </source>
</reference>
<organism evidence="2 3">
    <name type="scientific">Amycolatopsis alkalitolerans</name>
    <dbReference type="NCBI Taxonomy" id="2547244"/>
    <lineage>
        <taxon>Bacteria</taxon>
        <taxon>Bacillati</taxon>
        <taxon>Actinomycetota</taxon>
        <taxon>Actinomycetes</taxon>
        <taxon>Pseudonocardiales</taxon>
        <taxon>Pseudonocardiaceae</taxon>
        <taxon>Amycolatopsis</taxon>
    </lineage>
</organism>
<feature type="domain" description="AB hydrolase-1" evidence="1">
    <location>
        <begin position="45"/>
        <end position="291"/>
    </location>
</feature>
<protein>
    <submittedName>
        <fullName evidence="2">Alpha/beta hydrolase</fullName>
    </submittedName>
</protein>
<comment type="caution">
    <text evidence="2">The sequence shown here is derived from an EMBL/GenBank/DDBJ whole genome shotgun (WGS) entry which is preliminary data.</text>
</comment>
<gene>
    <name evidence="2" type="ORF">FG385_22665</name>
</gene>
<dbReference type="PANTHER" id="PTHR43433:SF5">
    <property type="entry name" value="AB HYDROLASE-1 DOMAIN-CONTAINING PROTEIN"/>
    <property type="match status" value="1"/>
</dbReference>
<evidence type="ECO:0000313" key="3">
    <source>
        <dbReference type="Proteomes" id="UP000305546"/>
    </source>
</evidence>
<dbReference type="Gene3D" id="3.40.50.1820">
    <property type="entry name" value="alpha/beta hydrolase"/>
    <property type="match status" value="1"/>
</dbReference>
<dbReference type="EMBL" id="VDFW01000021">
    <property type="protein sequence ID" value="TNC23194.1"/>
    <property type="molecule type" value="Genomic_DNA"/>
</dbReference>